<dbReference type="RefSeq" id="YP_010840010.1">
    <property type="nucleotide sequence ID" value="NC_078331.1"/>
</dbReference>
<evidence type="ECO:0000256" key="5">
    <source>
        <dbReference type="ARBA" id="ARBA00022844"/>
    </source>
</evidence>
<sequence>MSSLLEKIVESIRLDELGTDDFFDAIIADYAYQGLDIDSILNEINKKISADPAKAKHLLILTAVGLYRGNKIDKISKTMTVAKGNELKAMAKGFNIKESIGQDKRLTLTLSRLAIVLPNVGAKCLNYEQLTRPASNAHLVQVFKAPNQTFVESFPAILRGTFIASLIPGKSYNGITDEAINAVLVCITGYAFVESMVLQQKKKDRKTGLDLYNEVIGYVRTAWNSPHTTSDQRKNFFSFNDLANVLGGQWYAAIATHYETLSNSKLNFL</sequence>
<keyword evidence="6" id="KW-0694">RNA-binding</keyword>
<evidence type="ECO:0000256" key="3">
    <source>
        <dbReference type="ARBA" id="ARBA00014389"/>
    </source>
</evidence>
<evidence type="ECO:0000256" key="2">
    <source>
        <dbReference type="ARBA" id="ARBA00004328"/>
    </source>
</evidence>
<reference evidence="10" key="1">
    <citation type="journal article" date="2019" name="PLoS Pathog.">
        <title>Re-assessing the diversity of negative strand RNA viruses in insects.</title>
        <authorList>
            <person name="Kafer S."/>
            <person name="Paraskevopoulou S."/>
            <person name="Zirkel F."/>
            <person name="Wieseke N."/>
            <person name="Donath A."/>
            <person name="Petersen M."/>
            <person name="Jones T.C."/>
            <person name="Liu S."/>
            <person name="Zhou X."/>
            <person name="Middendorf M."/>
            <person name="Junglen S."/>
            <person name="Misof B."/>
            <person name="Drosten C."/>
        </authorList>
    </citation>
    <scope>NUCLEOTIDE SEQUENCE</scope>
    <source>
        <strain evidence="10">OKIAV308</strain>
    </source>
</reference>
<protein>
    <recommendedName>
        <fullName evidence="3">Nucleoprotein</fullName>
    </recommendedName>
    <alternativeName>
        <fullName evidence="9">Nucleocapsid protein</fullName>
    </alternativeName>
</protein>
<evidence type="ECO:0000313" key="10">
    <source>
        <dbReference type="EMBL" id="QMP82157.1"/>
    </source>
</evidence>
<keyword evidence="4" id="KW-0167">Capsid protein</keyword>
<evidence type="ECO:0000256" key="1">
    <source>
        <dbReference type="ARBA" id="ARBA00004192"/>
    </source>
</evidence>
<dbReference type="GO" id="GO:0030430">
    <property type="term" value="C:host cell cytoplasm"/>
    <property type="evidence" value="ECO:0007669"/>
    <property type="project" value="UniProtKB-SubCell"/>
</dbReference>
<keyword evidence="5" id="KW-0946">Virion</keyword>
<keyword evidence="11" id="KW-1185">Reference proteome</keyword>
<dbReference type="InterPro" id="IPR009522">
    <property type="entry name" value="Capsid_Phlebovir/Tenuivir"/>
</dbReference>
<dbReference type="GO" id="GO:0003723">
    <property type="term" value="F:RNA binding"/>
    <property type="evidence" value="ECO:0007669"/>
    <property type="project" value="UniProtKB-KW"/>
</dbReference>
<evidence type="ECO:0000313" key="11">
    <source>
        <dbReference type="Proteomes" id="UP000682738"/>
    </source>
</evidence>
<dbReference type="EMBL" id="MT153384">
    <property type="protein sequence ID" value="QMP82157.1"/>
    <property type="molecule type" value="Viral_cRNA"/>
</dbReference>
<dbReference type="Proteomes" id="UP000682738">
    <property type="component" value="Genome"/>
</dbReference>
<comment type="subcellular location">
    <subcellularLocation>
        <location evidence="1">Host cytoplasm</location>
    </subcellularLocation>
    <subcellularLocation>
        <location evidence="2">Virion</location>
    </subcellularLocation>
</comment>
<proteinExistence type="predicted"/>
<reference evidence="10" key="2">
    <citation type="submission" date="2020-03" db="EMBL/GenBank/DDBJ databases">
        <authorList>
            <person name="Kafer S."/>
            <person name="Paraskevopoulou S."/>
            <person name="Zirkel F."/>
            <person name="Wieseke N."/>
            <person name="Donath A."/>
            <person name="Petersen M."/>
            <person name="Jones T.C."/>
            <person name="Liu S."/>
            <person name="Zhou X."/>
            <person name="Middendorf M."/>
            <person name="Junglen S."/>
            <person name="Misof B."/>
            <person name="Drosten C."/>
        </authorList>
    </citation>
    <scope>NUCLEOTIDE SEQUENCE</scope>
    <source>
        <strain evidence="10">OKIAV308</strain>
    </source>
</reference>
<dbReference type="GeneID" id="80550377"/>
<evidence type="ECO:0000256" key="9">
    <source>
        <dbReference type="ARBA" id="ARBA00033344"/>
    </source>
</evidence>
<dbReference type="Pfam" id="PF05733">
    <property type="entry name" value="Tenui_N"/>
    <property type="match status" value="1"/>
</dbReference>
<evidence type="ECO:0000256" key="8">
    <source>
        <dbReference type="ARBA" id="ARBA00023200"/>
    </source>
</evidence>
<evidence type="ECO:0000256" key="7">
    <source>
        <dbReference type="ARBA" id="ARBA00023086"/>
    </source>
</evidence>
<keyword evidence="8" id="KW-1035">Host cytoplasm</keyword>
<accession>A0A7D7EXY6</accession>
<dbReference type="GO" id="GO:0019013">
    <property type="term" value="C:viral nucleocapsid"/>
    <property type="evidence" value="ECO:0007669"/>
    <property type="project" value="UniProtKB-KW"/>
</dbReference>
<name>A0A7D7EXY6_9VIRU</name>
<evidence type="ECO:0000256" key="4">
    <source>
        <dbReference type="ARBA" id="ARBA00022561"/>
    </source>
</evidence>
<organism evidence="10 11">
    <name type="scientific">coleopteran phenui-related virus 308</name>
    <dbReference type="NCBI Taxonomy" id="2849708"/>
    <lineage>
        <taxon>Viruses</taxon>
        <taxon>Riboviria</taxon>
        <taxon>Orthornavirae</taxon>
        <taxon>Negarnaviricota</taxon>
        <taxon>Polyploviricotina</taxon>
        <taxon>Bunyaviricetes</taxon>
        <taxon>Hareavirales</taxon>
        <taxon>Phenuiviridae</taxon>
        <taxon>Pidchovirus</taxon>
        <taxon>Pidchovirus stethori</taxon>
    </lineage>
</organism>
<dbReference type="KEGG" id="vg:80550377"/>
<keyword evidence="7 10" id="KW-0543">Viral nucleoprotein</keyword>
<evidence type="ECO:0000256" key="6">
    <source>
        <dbReference type="ARBA" id="ARBA00022884"/>
    </source>
</evidence>